<reference evidence="9 10" key="2">
    <citation type="submission" date="2015-05" db="EMBL/GenBank/DDBJ databases">
        <authorList>
            <person name="Morales-Cruz A."/>
            <person name="Amrine K.C."/>
            <person name="Cantu D."/>
        </authorList>
    </citation>
    <scope>NUCLEOTIDE SEQUENCE [LARGE SCALE GENOMIC DNA]</scope>
    <source>
        <strain evidence="9">DA912</strain>
    </source>
</reference>
<evidence type="ECO:0000259" key="8">
    <source>
        <dbReference type="PROSITE" id="PS50850"/>
    </source>
</evidence>
<feature type="transmembrane region" description="Helical" evidence="7">
    <location>
        <begin position="166"/>
        <end position="191"/>
    </location>
</feature>
<evidence type="ECO:0000256" key="3">
    <source>
        <dbReference type="ARBA" id="ARBA00022692"/>
    </source>
</evidence>
<dbReference type="GO" id="GO:0016020">
    <property type="term" value="C:membrane"/>
    <property type="evidence" value="ECO:0007669"/>
    <property type="project" value="UniProtKB-SubCell"/>
</dbReference>
<evidence type="ECO:0000256" key="4">
    <source>
        <dbReference type="ARBA" id="ARBA00022989"/>
    </source>
</evidence>
<evidence type="ECO:0000256" key="7">
    <source>
        <dbReference type="SAM" id="Phobius"/>
    </source>
</evidence>
<feature type="transmembrane region" description="Helical" evidence="7">
    <location>
        <begin position="332"/>
        <end position="352"/>
    </location>
</feature>
<dbReference type="PROSITE" id="PS50850">
    <property type="entry name" value="MFS"/>
    <property type="match status" value="1"/>
</dbReference>
<dbReference type="PROSITE" id="PS00217">
    <property type="entry name" value="SUGAR_TRANSPORT_2"/>
    <property type="match status" value="1"/>
</dbReference>
<proteinExistence type="predicted"/>
<reference evidence="9 10" key="1">
    <citation type="submission" date="2015-05" db="EMBL/GenBank/DDBJ databases">
        <title>Distinctive expansion of gene families associated with plant cell wall degradation and secondary metabolism in the genomes of grapevine trunk pathogens.</title>
        <authorList>
            <person name="Lawrence D.P."/>
            <person name="Travadon R."/>
            <person name="Rolshausen P.E."/>
            <person name="Baumgartner K."/>
        </authorList>
    </citation>
    <scope>NUCLEOTIDE SEQUENCE [LARGE SCALE GENOMIC DNA]</scope>
    <source>
        <strain evidence="9">DA912</strain>
    </source>
</reference>
<keyword evidence="3 7" id="KW-0812">Transmembrane</keyword>
<dbReference type="EMBL" id="LCUC01000352">
    <property type="protein sequence ID" value="KKY31925.1"/>
    <property type="molecule type" value="Genomic_DNA"/>
</dbReference>
<dbReference type="InterPro" id="IPR005829">
    <property type="entry name" value="Sugar_transporter_CS"/>
</dbReference>
<comment type="subcellular location">
    <subcellularLocation>
        <location evidence="1">Membrane</location>
        <topology evidence="1">Multi-pass membrane protein</topology>
    </subcellularLocation>
</comment>
<dbReference type="InterPro" id="IPR020846">
    <property type="entry name" value="MFS_dom"/>
</dbReference>
<sequence length="610" mass="66058">MLDGIKAEQSSRISRLRLPDPMRQADVHPDVGHIVDRHEREIAILRILDSIGFNWPVFCAVAIGFLASSYSLFATNFVTPALLYVYPPEGFSHVDVGEMLDLMTLSATLFGMVIFGHFADRGGRKRLYGWELIILILATVGLVLSSQGFMQTNVDLEGIPKSSMNIYASIIFFRCMLGFGIGAEYPVSAVIAAEFASTDTRAVMMAAIFLMQSIARLMAVGIGLGSLQRLMQHYDLDMDEPNVGEAEAKAKIVIDIVWRIVIGTGGVMALIAVGLRLIIPESPRYFSGILKDLRKAALTVQKVGALSIWNADPGSPNATIQRTLDNNAVRTLIISSISSLVGSIVAIPVVHFANRKRLLIGTSLSLTLLFIATGASAVRTYATPDHEVSMAFFALAQFMFNVGPNTLTFIMAAEIFPTVFRGTFYGVSAAAGKLGAIIIRAIVAGAGDGNKQLVAHLFVFSVVMLVLAVIAVLPGALPEVQKDTKKPVDRAGPPRLSLEAADDVSNDPGPAKWWDKALPRRWKSLALEDIARYPLPQDELALQRDETPTHEYEYPVSGGPVVANGVSHVPNFSSFPSDFTSAAVARADVEDDVTQRFSSPAPREVSLSRK</sequence>
<evidence type="ECO:0000256" key="5">
    <source>
        <dbReference type="ARBA" id="ARBA00023136"/>
    </source>
</evidence>
<evidence type="ECO:0000256" key="6">
    <source>
        <dbReference type="SAM" id="MobiDB-lite"/>
    </source>
</evidence>
<gene>
    <name evidence="9" type="ORF">UCDDA912_g08120</name>
</gene>
<evidence type="ECO:0000313" key="10">
    <source>
        <dbReference type="Proteomes" id="UP000034680"/>
    </source>
</evidence>
<dbReference type="Gene3D" id="1.20.1250.20">
    <property type="entry name" value="MFS general substrate transporter like domains"/>
    <property type="match status" value="1"/>
</dbReference>
<dbReference type="OrthoDB" id="433512at2759"/>
<keyword evidence="10" id="KW-1185">Reference proteome</keyword>
<dbReference type="SUPFAM" id="SSF103473">
    <property type="entry name" value="MFS general substrate transporter"/>
    <property type="match status" value="1"/>
</dbReference>
<keyword evidence="5 7" id="KW-0472">Membrane</keyword>
<feature type="transmembrane region" description="Helical" evidence="7">
    <location>
        <begin position="55"/>
        <end position="79"/>
    </location>
</feature>
<name>A0A0G2HV55_9PEZI</name>
<dbReference type="InterPro" id="IPR005828">
    <property type="entry name" value="MFS_sugar_transport-like"/>
</dbReference>
<dbReference type="AlphaFoldDB" id="A0A0G2HV55"/>
<dbReference type="PANTHER" id="PTHR23511:SF34">
    <property type="entry name" value="SYNAPTIC VESICLE GLYCOPROTEIN 2"/>
    <property type="match status" value="1"/>
</dbReference>
<organism evidence="9 10">
    <name type="scientific">Diaporthe ampelina</name>
    <dbReference type="NCBI Taxonomy" id="1214573"/>
    <lineage>
        <taxon>Eukaryota</taxon>
        <taxon>Fungi</taxon>
        <taxon>Dikarya</taxon>
        <taxon>Ascomycota</taxon>
        <taxon>Pezizomycotina</taxon>
        <taxon>Sordariomycetes</taxon>
        <taxon>Sordariomycetidae</taxon>
        <taxon>Diaporthales</taxon>
        <taxon>Diaporthaceae</taxon>
        <taxon>Diaporthe</taxon>
    </lineage>
</organism>
<feature type="region of interest" description="Disordered" evidence="6">
    <location>
        <begin position="590"/>
        <end position="610"/>
    </location>
</feature>
<feature type="region of interest" description="Disordered" evidence="6">
    <location>
        <begin position="482"/>
        <end position="504"/>
    </location>
</feature>
<dbReference type="PANTHER" id="PTHR23511">
    <property type="entry name" value="SYNAPTIC VESICLE GLYCOPROTEIN 2"/>
    <property type="match status" value="1"/>
</dbReference>
<feature type="domain" description="Major facilitator superfamily (MFS) profile" evidence="8">
    <location>
        <begin position="57"/>
        <end position="610"/>
    </location>
</feature>
<dbReference type="STRING" id="1214573.A0A0G2HV55"/>
<dbReference type="Pfam" id="PF00083">
    <property type="entry name" value="Sugar_tr"/>
    <property type="match status" value="2"/>
</dbReference>
<feature type="transmembrane region" description="Helical" evidence="7">
    <location>
        <begin position="127"/>
        <end position="146"/>
    </location>
</feature>
<keyword evidence="4 7" id="KW-1133">Transmembrane helix</keyword>
<keyword evidence="2" id="KW-0813">Transport</keyword>
<dbReference type="InterPro" id="IPR036259">
    <property type="entry name" value="MFS_trans_sf"/>
</dbReference>
<feature type="transmembrane region" description="Helical" evidence="7">
    <location>
        <begin position="455"/>
        <end position="477"/>
    </location>
</feature>
<feature type="transmembrane region" description="Helical" evidence="7">
    <location>
        <begin position="424"/>
        <end position="443"/>
    </location>
</feature>
<feature type="transmembrane region" description="Helical" evidence="7">
    <location>
        <begin position="256"/>
        <end position="279"/>
    </location>
</feature>
<protein>
    <submittedName>
        <fullName evidence="9">Putative phosphate transporter</fullName>
    </submittedName>
</protein>
<accession>A0A0G2HV55</accession>
<feature type="transmembrane region" description="Helical" evidence="7">
    <location>
        <begin position="390"/>
        <end position="412"/>
    </location>
</feature>
<evidence type="ECO:0000256" key="1">
    <source>
        <dbReference type="ARBA" id="ARBA00004141"/>
    </source>
</evidence>
<dbReference type="Proteomes" id="UP000034680">
    <property type="component" value="Unassembled WGS sequence"/>
</dbReference>
<dbReference type="GO" id="GO:0022857">
    <property type="term" value="F:transmembrane transporter activity"/>
    <property type="evidence" value="ECO:0007669"/>
    <property type="project" value="InterPro"/>
</dbReference>
<evidence type="ECO:0000256" key="2">
    <source>
        <dbReference type="ARBA" id="ARBA00022448"/>
    </source>
</evidence>
<evidence type="ECO:0000313" key="9">
    <source>
        <dbReference type="EMBL" id="KKY31925.1"/>
    </source>
</evidence>
<feature type="transmembrane region" description="Helical" evidence="7">
    <location>
        <begin position="203"/>
        <end position="227"/>
    </location>
</feature>
<feature type="transmembrane region" description="Helical" evidence="7">
    <location>
        <begin position="358"/>
        <end position="378"/>
    </location>
</feature>
<comment type="caution">
    <text evidence="9">The sequence shown here is derived from an EMBL/GenBank/DDBJ whole genome shotgun (WGS) entry which is preliminary data.</text>
</comment>